<sequence>MDRNPEQLYDLDSGVSVPEEAVLLYHFDGFVDAGSAGRTLVEHLRSEFDGPVVARFDVDRLLDYRSRRPMMTFAADHWADYDEPELAVRLLHDSDGTPLLLFTGPEPDTKWETFAAAVRGLVQRWRVRLSVTAHGIPMGVPHTRPLGITAHATRPELVRSHRVTFNHVQVPGSAAALLQYRLGQAGHDAMGFAAHVPQYLAQSRYPAAALRLFDAVTEVTGLRVPLADLREAAHAANLEIDRQVRESTEVADVVAALERQYDAFTEASPESNLLADADEMPSGDELAEHFERFLAEQQQGRSEPGEG</sequence>
<evidence type="ECO:0000313" key="1">
    <source>
        <dbReference type="EMBL" id="EHR60743.1"/>
    </source>
</evidence>
<dbReference type="OrthoDB" id="3733464at2"/>
<dbReference type="Pfam" id="PF09754">
    <property type="entry name" value="PAC2"/>
    <property type="match status" value="1"/>
</dbReference>
<dbReference type="Gene3D" id="1.10.287.100">
    <property type="match status" value="1"/>
</dbReference>
<protein>
    <submittedName>
        <fullName evidence="1">ATP-grasp superfamily enzyme</fullName>
    </submittedName>
</protein>
<dbReference type="RefSeq" id="WP_005455576.1">
    <property type="nucleotide sequence ID" value="NZ_CM001440.1"/>
</dbReference>
<dbReference type="SUPFAM" id="SSF159659">
    <property type="entry name" value="Cgl1923-like"/>
    <property type="match status" value="1"/>
</dbReference>
<dbReference type="InterPro" id="IPR008492">
    <property type="entry name" value="Rv2714-like"/>
</dbReference>
<dbReference type="InterPro" id="IPR019151">
    <property type="entry name" value="Proteasome_assmbl_chaperone_2"/>
</dbReference>
<dbReference type="AlphaFoldDB" id="H5XIW9"/>
<keyword evidence="2" id="KW-1185">Reference proteome</keyword>
<dbReference type="InterPro" id="IPR038389">
    <property type="entry name" value="PSMG2_sf"/>
</dbReference>
<name>H5XIW9_9PSEU</name>
<dbReference type="STRING" id="882082.SaccyDRAFT_1845"/>
<dbReference type="HOGENOM" id="CLU_055821_0_0_11"/>
<proteinExistence type="predicted"/>
<reference evidence="1 2" key="1">
    <citation type="submission" date="2011-11" db="EMBL/GenBank/DDBJ databases">
        <title>The Noncontiguous Finished sequence of Saccharomonospora cyanea NA-134.</title>
        <authorList>
            <consortium name="US DOE Joint Genome Institute"/>
            <person name="Lucas S."/>
            <person name="Han J."/>
            <person name="Lapidus A."/>
            <person name="Cheng J.-F."/>
            <person name="Goodwin L."/>
            <person name="Pitluck S."/>
            <person name="Peters L."/>
            <person name="Ovchinnikova G."/>
            <person name="Lu M."/>
            <person name="Detter J.C."/>
            <person name="Han C."/>
            <person name="Tapia R."/>
            <person name="Land M."/>
            <person name="Hauser L."/>
            <person name="Kyrpides N."/>
            <person name="Ivanova N."/>
            <person name="Pagani I."/>
            <person name="Brambilla E.-M."/>
            <person name="Klenk H.-P."/>
            <person name="Woyke T."/>
        </authorList>
    </citation>
    <scope>NUCLEOTIDE SEQUENCE [LARGE SCALE GENOMIC DNA]</scope>
    <source>
        <strain evidence="1 2">NA-134</strain>
    </source>
</reference>
<dbReference type="PIRSF" id="PIRSF028754">
    <property type="entry name" value="UCP028754"/>
    <property type="match status" value="1"/>
</dbReference>
<organism evidence="1 2">
    <name type="scientific">Saccharomonospora cyanea NA-134</name>
    <dbReference type="NCBI Taxonomy" id="882082"/>
    <lineage>
        <taxon>Bacteria</taxon>
        <taxon>Bacillati</taxon>
        <taxon>Actinomycetota</taxon>
        <taxon>Actinomycetes</taxon>
        <taxon>Pseudonocardiales</taxon>
        <taxon>Pseudonocardiaceae</taxon>
        <taxon>Saccharomonospora</taxon>
    </lineage>
</organism>
<gene>
    <name evidence="1" type="ORF">SaccyDRAFT_1845</name>
</gene>
<dbReference type="eggNOG" id="COG1938">
    <property type="taxonomic scope" value="Bacteria"/>
</dbReference>
<dbReference type="Proteomes" id="UP000002791">
    <property type="component" value="Chromosome"/>
</dbReference>
<dbReference type="EMBL" id="CM001440">
    <property type="protein sequence ID" value="EHR60743.1"/>
    <property type="molecule type" value="Genomic_DNA"/>
</dbReference>
<evidence type="ECO:0000313" key="2">
    <source>
        <dbReference type="Proteomes" id="UP000002791"/>
    </source>
</evidence>
<accession>H5XIW9</accession>
<dbReference type="Gene3D" id="3.40.50.10900">
    <property type="entry name" value="PAC-like subunit"/>
    <property type="match status" value="1"/>
</dbReference>